<dbReference type="GO" id="GO:0019843">
    <property type="term" value="F:rRNA binding"/>
    <property type="evidence" value="ECO:0007669"/>
    <property type="project" value="TreeGrafter"/>
</dbReference>
<evidence type="ECO:0000256" key="1">
    <source>
        <dbReference type="ARBA" id="ARBA00004604"/>
    </source>
</evidence>
<organism evidence="6 7">
    <name type="scientific">Capsella rubella</name>
    <dbReference type="NCBI Taxonomy" id="81985"/>
    <lineage>
        <taxon>Eukaryota</taxon>
        <taxon>Viridiplantae</taxon>
        <taxon>Streptophyta</taxon>
        <taxon>Embryophyta</taxon>
        <taxon>Tracheophyta</taxon>
        <taxon>Spermatophyta</taxon>
        <taxon>Magnoliopsida</taxon>
        <taxon>eudicotyledons</taxon>
        <taxon>Gunneridae</taxon>
        <taxon>Pentapetalae</taxon>
        <taxon>rosids</taxon>
        <taxon>malvids</taxon>
        <taxon>Brassicales</taxon>
        <taxon>Brassicaceae</taxon>
        <taxon>Camelineae</taxon>
        <taxon>Capsella</taxon>
    </lineage>
</organism>
<dbReference type="Proteomes" id="UP000029121">
    <property type="component" value="Unassembled WGS sequence"/>
</dbReference>
<feature type="compositionally biased region" description="Basic residues" evidence="5">
    <location>
        <begin position="166"/>
        <end position="199"/>
    </location>
</feature>
<feature type="compositionally biased region" description="Polar residues" evidence="5">
    <location>
        <begin position="146"/>
        <end position="156"/>
    </location>
</feature>
<dbReference type="STRING" id="81985.R0GMD9"/>
<evidence type="ECO:0000256" key="2">
    <source>
        <dbReference type="ARBA" id="ARBA00007175"/>
    </source>
</evidence>
<evidence type="ECO:0000256" key="5">
    <source>
        <dbReference type="SAM" id="MobiDB-lite"/>
    </source>
</evidence>
<evidence type="ECO:0008006" key="8">
    <source>
        <dbReference type="Google" id="ProtNLM"/>
    </source>
</evidence>
<evidence type="ECO:0000256" key="3">
    <source>
        <dbReference type="ARBA" id="ARBA00023054"/>
    </source>
</evidence>
<feature type="compositionally biased region" description="Acidic residues" evidence="5">
    <location>
        <begin position="86"/>
        <end position="108"/>
    </location>
</feature>
<comment type="subcellular location">
    <subcellularLocation>
        <location evidence="1">Nucleus</location>
        <location evidence="1">Nucleolus</location>
    </subcellularLocation>
</comment>
<comment type="similarity">
    <text evidence="2">Belongs to the RRP17 family.</text>
</comment>
<dbReference type="OrthoDB" id="551633at2759"/>
<evidence type="ECO:0000313" key="6">
    <source>
        <dbReference type="EMBL" id="EOA37117.1"/>
    </source>
</evidence>
<feature type="compositionally biased region" description="Basic residues" evidence="5">
    <location>
        <begin position="64"/>
        <end position="74"/>
    </location>
</feature>
<dbReference type="GO" id="GO:0005730">
    <property type="term" value="C:nucleolus"/>
    <property type="evidence" value="ECO:0007669"/>
    <property type="project" value="UniProtKB-SubCell"/>
</dbReference>
<reference evidence="7" key="1">
    <citation type="journal article" date="2013" name="Nat. Genet.">
        <title>The Capsella rubella genome and the genomic consequences of rapid mating system evolution.</title>
        <authorList>
            <person name="Slotte T."/>
            <person name="Hazzouri K.M."/>
            <person name="Agren J.A."/>
            <person name="Koenig D."/>
            <person name="Maumus F."/>
            <person name="Guo Y.L."/>
            <person name="Steige K."/>
            <person name="Platts A.E."/>
            <person name="Escobar J.S."/>
            <person name="Newman L.K."/>
            <person name="Wang W."/>
            <person name="Mandakova T."/>
            <person name="Vello E."/>
            <person name="Smith L.M."/>
            <person name="Henz S.R."/>
            <person name="Steffen J."/>
            <person name="Takuno S."/>
            <person name="Brandvain Y."/>
            <person name="Coop G."/>
            <person name="Andolfatto P."/>
            <person name="Hu T.T."/>
            <person name="Blanchette M."/>
            <person name="Clark R.M."/>
            <person name="Quesneville H."/>
            <person name="Nordborg M."/>
            <person name="Gaut B.S."/>
            <person name="Lysak M.A."/>
            <person name="Jenkins J."/>
            <person name="Grimwood J."/>
            <person name="Chapman J."/>
            <person name="Prochnik S."/>
            <person name="Shu S."/>
            <person name="Rokhsar D."/>
            <person name="Schmutz J."/>
            <person name="Weigel D."/>
            <person name="Wright S.I."/>
        </authorList>
    </citation>
    <scope>NUCLEOTIDE SEQUENCE [LARGE SCALE GENOMIC DNA]</scope>
    <source>
        <strain evidence="7">cv. Monte Gargano</strain>
    </source>
</reference>
<protein>
    <recommendedName>
        <fullName evidence="8">Ribosomal RNA-processing protein 17</fullName>
    </recommendedName>
</protein>
<sequence length="199" mass="22719">MDDEETGSLAPPTRARHIGKRALRNKSLTVSFDEKDLNDFVTGFHKRKKKRRKEAQKQQEEAFRRKRIEARKKRKLEELMVAGHDEDNENGEADEEDDADDVEDEESEPNASTSGTKMYDTGELKVTVITSEISCEEEEPIRKAKTQSTEPGSTAKASAKQPVPVRKTKPMKQSRKRSSTKTMKKRDKKKQARGIKTSR</sequence>
<dbReference type="PANTHER" id="PTHR14577:SF0">
    <property type="entry name" value="NUCLEOLAR PROTEIN 12"/>
    <property type="match status" value="1"/>
</dbReference>
<evidence type="ECO:0000313" key="7">
    <source>
        <dbReference type="Proteomes" id="UP000029121"/>
    </source>
</evidence>
<accession>R0GMD9</accession>
<keyword evidence="4" id="KW-0539">Nucleus</keyword>
<feature type="compositionally biased region" description="Basic residues" evidence="5">
    <location>
        <begin position="44"/>
        <end position="54"/>
    </location>
</feature>
<dbReference type="PANTHER" id="PTHR14577">
    <property type="entry name" value="NUCLEOLAR PROTEIN 12"/>
    <property type="match status" value="1"/>
</dbReference>
<keyword evidence="3" id="KW-0175">Coiled coil</keyword>
<feature type="region of interest" description="Disordered" evidence="5">
    <location>
        <begin position="44"/>
        <end position="199"/>
    </location>
</feature>
<dbReference type="Pfam" id="PF09805">
    <property type="entry name" value="Nop25"/>
    <property type="match status" value="1"/>
</dbReference>
<gene>
    <name evidence="6" type="ORF">CARUB_v10010339mg</name>
</gene>
<dbReference type="eggNOG" id="KOG4709">
    <property type="taxonomic scope" value="Eukaryota"/>
</dbReference>
<dbReference type="KEGG" id="crb:17899148"/>
<dbReference type="EMBL" id="KB870805">
    <property type="protein sequence ID" value="EOA37117.1"/>
    <property type="molecule type" value="Genomic_DNA"/>
</dbReference>
<name>R0GMD9_9BRAS</name>
<feature type="region of interest" description="Disordered" evidence="5">
    <location>
        <begin position="1"/>
        <end position="21"/>
    </location>
</feature>
<dbReference type="InterPro" id="IPR019186">
    <property type="entry name" value="Nucleolar_protein_12"/>
</dbReference>
<evidence type="ECO:0000256" key="4">
    <source>
        <dbReference type="ARBA" id="ARBA00023242"/>
    </source>
</evidence>
<proteinExistence type="inferred from homology"/>
<dbReference type="AlphaFoldDB" id="R0GMD9"/>
<keyword evidence="7" id="KW-1185">Reference proteome</keyword>